<evidence type="ECO:0008006" key="3">
    <source>
        <dbReference type="Google" id="ProtNLM"/>
    </source>
</evidence>
<dbReference type="InterPro" id="IPR006353">
    <property type="entry name" value="HAD-SF_hydro_IIA_CECR5"/>
</dbReference>
<organism evidence="1 2">
    <name type="scientific">Coemansia guatemalensis</name>
    <dbReference type="NCBI Taxonomy" id="2761395"/>
    <lineage>
        <taxon>Eukaryota</taxon>
        <taxon>Fungi</taxon>
        <taxon>Fungi incertae sedis</taxon>
        <taxon>Zoopagomycota</taxon>
        <taxon>Kickxellomycotina</taxon>
        <taxon>Kickxellomycetes</taxon>
        <taxon>Kickxellales</taxon>
        <taxon>Kickxellaceae</taxon>
        <taxon>Coemansia</taxon>
    </lineage>
</organism>
<dbReference type="GO" id="GO:0046474">
    <property type="term" value="P:glycerophospholipid biosynthetic process"/>
    <property type="evidence" value="ECO:0007669"/>
    <property type="project" value="TreeGrafter"/>
</dbReference>
<dbReference type="PANTHER" id="PTHR14269:SF4">
    <property type="entry name" value="CAT EYE SYNDROME CRITICAL REGION PROTEIN 5"/>
    <property type="match status" value="1"/>
</dbReference>
<keyword evidence="2" id="KW-1185">Reference proteome</keyword>
<dbReference type="PANTHER" id="PTHR14269">
    <property type="entry name" value="CDP-DIACYLGLYCEROL--GLYCEROL-3-PHOSPHATE 3-PHOSPHATIDYLTRANSFERASE-RELATED"/>
    <property type="match status" value="1"/>
</dbReference>
<dbReference type="InterPro" id="IPR006357">
    <property type="entry name" value="HAD-SF_hydro_IIA"/>
</dbReference>
<protein>
    <recommendedName>
        <fullName evidence="3">HAD-superfamily hydrolase</fullName>
    </recommendedName>
</protein>
<dbReference type="NCBIfam" id="TIGR01456">
    <property type="entry name" value="CECR5"/>
    <property type="match status" value="1"/>
</dbReference>
<dbReference type="SUPFAM" id="SSF56784">
    <property type="entry name" value="HAD-like"/>
    <property type="match status" value="1"/>
</dbReference>
<dbReference type="Pfam" id="PF13242">
    <property type="entry name" value="Hydrolase_like"/>
    <property type="match status" value="1"/>
</dbReference>
<name>A0A9W8HVK9_9FUNG</name>
<dbReference type="Pfam" id="PF13344">
    <property type="entry name" value="Hydrolase_6"/>
    <property type="match status" value="1"/>
</dbReference>
<dbReference type="InterPro" id="IPR023214">
    <property type="entry name" value="HAD_sf"/>
</dbReference>
<sequence length="412" mass="44563">MIASRAAPGLVRALGSHHGPSPLPLPLLASIAHSQGPCRRHLQTQSPASTAQADRYSWHLDAAVAFDIDGVLVRGKRALDEGRRALKMLSGDNALNKRIPFVLMTNGGGVSEAAKAADISQLLGVEIDARQVVLSHSPMQALAARYSDDHVLVVGGVGHRCADIARAYGFRNVSTPNDVVAWRPSAWPFMRPPEGGQLSDPDRKRDYARDPFRAVMVLHDSFDFGRDLQIVTDVLRSRDATLGAEFVNKQSAPLYLSNADLIFSNDYPQPRFGQGAFHVCLRAMWDALTRGAPLEHTCFGKPFAVQYDFAERLLDQLALRAVPSTDMDQLCNRRRVYAIGDNPAADIAGANGAGWTSVLVRTGVFNGEPGTNDPANPATMVVDHVEDAVSWIVATELERMEQTAAEAPASAA</sequence>
<gene>
    <name evidence="1" type="ORF">H4R20_002367</name>
</gene>
<dbReference type="InterPro" id="IPR036412">
    <property type="entry name" value="HAD-like_sf"/>
</dbReference>
<dbReference type="Gene3D" id="3.40.50.1000">
    <property type="entry name" value="HAD superfamily/HAD-like"/>
    <property type="match status" value="2"/>
</dbReference>
<dbReference type="Proteomes" id="UP001140094">
    <property type="component" value="Unassembled WGS sequence"/>
</dbReference>
<dbReference type="EMBL" id="JANBUO010000362">
    <property type="protein sequence ID" value="KAJ2804777.1"/>
    <property type="molecule type" value="Genomic_DNA"/>
</dbReference>
<dbReference type="AlphaFoldDB" id="A0A9W8HVK9"/>
<dbReference type="OrthoDB" id="10251048at2759"/>
<proteinExistence type="predicted"/>
<reference evidence="1" key="1">
    <citation type="submission" date="2022-07" db="EMBL/GenBank/DDBJ databases">
        <title>Phylogenomic reconstructions and comparative analyses of Kickxellomycotina fungi.</title>
        <authorList>
            <person name="Reynolds N.K."/>
            <person name="Stajich J.E."/>
            <person name="Barry K."/>
            <person name="Grigoriev I.V."/>
            <person name="Crous P."/>
            <person name="Smith M.E."/>
        </authorList>
    </citation>
    <scope>NUCLEOTIDE SEQUENCE</scope>
    <source>
        <strain evidence="1">NRRL 1565</strain>
    </source>
</reference>
<comment type="caution">
    <text evidence="1">The sequence shown here is derived from an EMBL/GenBank/DDBJ whole genome shotgun (WGS) entry which is preliminary data.</text>
</comment>
<evidence type="ECO:0000313" key="2">
    <source>
        <dbReference type="Proteomes" id="UP001140094"/>
    </source>
</evidence>
<dbReference type="GO" id="GO:0005739">
    <property type="term" value="C:mitochondrion"/>
    <property type="evidence" value="ECO:0007669"/>
    <property type="project" value="TreeGrafter"/>
</dbReference>
<dbReference type="InterPro" id="IPR050324">
    <property type="entry name" value="CDP-alcohol_PTase-I"/>
</dbReference>
<dbReference type="NCBIfam" id="TIGR01460">
    <property type="entry name" value="HAD-SF-IIA"/>
    <property type="match status" value="1"/>
</dbReference>
<accession>A0A9W8HVK9</accession>
<evidence type="ECO:0000313" key="1">
    <source>
        <dbReference type="EMBL" id="KAJ2804777.1"/>
    </source>
</evidence>